<dbReference type="AlphaFoldDB" id="A0AAD4UWD9"/>
<protein>
    <submittedName>
        <fullName evidence="2">Uncharacterized protein</fullName>
    </submittedName>
</protein>
<dbReference type="EMBL" id="JAJFAZ020000008">
    <property type="protein sequence ID" value="KAI5313156.1"/>
    <property type="molecule type" value="Genomic_DNA"/>
</dbReference>
<evidence type="ECO:0000313" key="3">
    <source>
        <dbReference type="Proteomes" id="UP001054821"/>
    </source>
</evidence>
<evidence type="ECO:0000313" key="2">
    <source>
        <dbReference type="EMBL" id="KAI5313156.1"/>
    </source>
</evidence>
<comment type="caution">
    <text evidence="2">The sequence shown here is derived from an EMBL/GenBank/DDBJ whole genome shotgun (WGS) entry which is preliminary data.</text>
</comment>
<keyword evidence="3" id="KW-1185">Reference proteome</keyword>
<proteinExistence type="predicted"/>
<sequence>MGTIDLDIYSLPVVSSQTFMVMNEVSPTTESWADNGSARSMLSHPFHTKRSATSSLGVESGISTVIKPWKEDAQPKGSRRASSYSSHR</sequence>
<feature type="region of interest" description="Disordered" evidence="1">
    <location>
        <begin position="66"/>
        <end position="88"/>
    </location>
</feature>
<organism evidence="2 3">
    <name type="scientific">Prunus dulcis</name>
    <name type="common">Almond</name>
    <name type="synonym">Amygdalus dulcis</name>
    <dbReference type="NCBI Taxonomy" id="3755"/>
    <lineage>
        <taxon>Eukaryota</taxon>
        <taxon>Viridiplantae</taxon>
        <taxon>Streptophyta</taxon>
        <taxon>Embryophyta</taxon>
        <taxon>Tracheophyta</taxon>
        <taxon>Spermatophyta</taxon>
        <taxon>Magnoliopsida</taxon>
        <taxon>eudicotyledons</taxon>
        <taxon>Gunneridae</taxon>
        <taxon>Pentapetalae</taxon>
        <taxon>rosids</taxon>
        <taxon>fabids</taxon>
        <taxon>Rosales</taxon>
        <taxon>Rosaceae</taxon>
        <taxon>Amygdaloideae</taxon>
        <taxon>Amygdaleae</taxon>
        <taxon>Prunus</taxon>
    </lineage>
</organism>
<accession>A0AAD4UWD9</accession>
<reference evidence="2 3" key="1">
    <citation type="journal article" date="2022" name="G3 (Bethesda)">
        <title>Whole-genome sequence and methylome profiling of the almond [Prunus dulcis (Mill.) D.A. Webb] cultivar 'Nonpareil'.</title>
        <authorList>
            <person name="D'Amico-Willman K.M."/>
            <person name="Ouma W.Z."/>
            <person name="Meulia T."/>
            <person name="Sideli G.M."/>
            <person name="Gradziel T.M."/>
            <person name="Fresnedo-Ramirez J."/>
        </authorList>
    </citation>
    <scope>NUCLEOTIDE SEQUENCE [LARGE SCALE GENOMIC DNA]</scope>
    <source>
        <strain evidence="2">Clone GOH B32 T37-40</strain>
    </source>
</reference>
<evidence type="ECO:0000256" key="1">
    <source>
        <dbReference type="SAM" id="MobiDB-lite"/>
    </source>
</evidence>
<dbReference type="Proteomes" id="UP001054821">
    <property type="component" value="Chromosome 8"/>
</dbReference>
<name>A0AAD4UWD9_PRUDU</name>
<gene>
    <name evidence="2" type="ORF">L3X38_042330</name>
</gene>